<dbReference type="PANTHER" id="PTHR11274:SF0">
    <property type="entry name" value="GENERAL TRANSCRIPTION AND DNA REPAIR FACTOR IIH HELICASE SUBUNIT XPB"/>
    <property type="match status" value="1"/>
</dbReference>
<dbReference type="SMART" id="SM00487">
    <property type="entry name" value="DEXDc"/>
    <property type="match status" value="1"/>
</dbReference>
<evidence type="ECO:0000259" key="5">
    <source>
        <dbReference type="PROSITE" id="PS51192"/>
    </source>
</evidence>
<dbReference type="GO" id="GO:0004386">
    <property type="term" value="F:helicase activity"/>
    <property type="evidence" value="ECO:0007669"/>
    <property type="project" value="UniProtKB-KW"/>
</dbReference>
<dbReference type="InterPro" id="IPR014001">
    <property type="entry name" value="Helicase_ATP-bd"/>
</dbReference>
<evidence type="ECO:0000256" key="4">
    <source>
        <dbReference type="ARBA" id="ARBA00022840"/>
    </source>
</evidence>
<dbReference type="PANTHER" id="PTHR11274">
    <property type="entry name" value="RAD25/XP-B DNA REPAIR HELICASE"/>
    <property type="match status" value="1"/>
</dbReference>
<evidence type="ECO:0000256" key="1">
    <source>
        <dbReference type="ARBA" id="ARBA00022741"/>
    </source>
</evidence>
<evidence type="ECO:0000256" key="2">
    <source>
        <dbReference type="ARBA" id="ARBA00022801"/>
    </source>
</evidence>
<dbReference type="PROSITE" id="PS51194">
    <property type="entry name" value="HELICASE_CTER"/>
    <property type="match status" value="1"/>
</dbReference>
<dbReference type="CDD" id="cd17926">
    <property type="entry name" value="DEXHc_RE"/>
    <property type="match status" value="1"/>
</dbReference>
<dbReference type="Gene3D" id="3.40.50.300">
    <property type="entry name" value="P-loop containing nucleotide triphosphate hydrolases"/>
    <property type="match status" value="2"/>
</dbReference>
<dbReference type="RefSeq" id="WP_076086331.1">
    <property type="nucleotide sequence ID" value="NZ_CP019070.1"/>
</dbReference>
<evidence type="ECO:0000259" key="6">
    <source>
        <dbReference type="PROSITE" id="PS51194"/>
    </source>
</evidence>
<protein>
    <recommendedName>
        <fullName evidence="9">Helicase ATP-binding domain-containing protein</fullName>
    </recommendedName>
</protein>
<reference evidence="7 8" key="1">
    <citation type="submission" date="2017-01" db="EMBL/GenBank/DDBJ databases">
        <title>Genome sequencing of Arcobacter sp. LPB0137.</title>
        <authorList>
            <person name="Lee G.-W."/>
            <person name="Yi H."/>
        </authorList>
    </citation>
    <scope>NUCLEOTIDE SEQUENCE [LARGE SCALE GENOMIC DNA]</scope>
    <source>
        <strain evidence="7 8">LPB0137</strain>
    </source>
</reference>
<dbReference type="AlphaFoldDB" id="A0A1P8KM63"/>
<dbReference type="SUPFAM" id="SSF52540">
    <property type="entry name" value="P-loop containing nucleoside triphosphate hydrolases"/>
    <property type="match status" value="1"/>
</dbReference>
<keyword evidence="1" id="KW-0547">Nucleotide-binding</keyword>
<dbReference type="STRING" id="1850254.LPB137_07150"/>
<dbReference type="GO" id="GO:0016787">
    <property type="term" value="F:hydrolase activity"/>
    <property type="evidence" value="ECO:0007669"/>
    <property type="project" value="UniProtKB-KW"/>
</dbReference>
<dbReference type="PROSITE" id="PS51192">
    <property type="entry name" value="HELICASE_ATP_BIND_1"/>
    <property type="match status" value="1"/>
</dbReference>
<dbReference type="CDD" id="cd18785">
    <property type="entry name" value="SF2_C"/>
    <property type="match status" value="1"/>
</dbReference>
<keyword evidence="8" id="KW-1185">Reference proteome</keyword>
<keyword evidence="3" id="KW-0347">Helicase</keyword>
<feature type="domain" description="Helicase C-terminal" evidence="6">
    <location>
        <begin position="292"/>
        <end position="446"/>
    </location>
</feature>
<dbReference type="GO" id="GO:0005524">
    <property type="term" value="F:ATP binding"/>
    <property type="evidence" value="ECO:0007669"/>
    <property type="project" value="UniProtKB-KW"/>
</dbReference>
<accession>A0A1P8KM63</accession>
<evidence type="ECO:0000313" key="7">
    <source>
        <dbReference type="EMBL" id="APW65642.1"/>
    </source>
</evidence>
<dbReference type="GO" id="GO:0003677">
    <property type="term" value="F:DNA binding"/>
    <property type="evidence" value="ECO:0007669"/>
    <property type="project" value="InterPro"/>
</dbReference>
<organism evidence="7 8">
    <name type="scientific">Poseidonibacter parvus</name>
    <dbReference type="NCBI Taxonomy" id="1850254"/>
    <lineage>
        <taxon>Bacteria</taxon>
        <taxon>Pseudomonadati</taxon>
        <taxon>Campylobacterota</taxon>
        <taxon>Epsilonproteobacteria</taxon>
        <taxon>Campylobacterales</taxon>
        <taxon>Arcobacteraceae</taxon>
        <taxon>Poseidonibacter</taxon>
    </lineage>
</organism>
<dbReference type="InterPro" id="IPR027417">
    <property type="entry name" value="P-loop_NTPase"/>
</dbReference>
<dbReference type="SMART" id="SM00490">
    <property type="entry name" value="HELICc"/>
    <property type="match status" value="1"/>
</dbReference>
<dbReference type="EMBL" id="CP019070">
    <property type="protein sequence ID" value="APW65642.1"/>
    <property type="molecule type" value="Genomic_DNA"/>
</dbReference>
<name>A0A1P8KM63_9BACT</name>
<dbReference type="InterPro" id="IPR050615">
    <property type="entry name" value="ATP-dep_DNA_Helicase"/>
</dbReference>
<evidence type="ECO:0000313" key="8">
    <source>
        <dbReference type="Proteomes" id="UP000186074"/>
    </source>
</evidence>
<proteinExistence type="predicted"/>
<gene>
    <name evidence="7" type="ORF">LPB137_07150</name>
</gene>
<keyword evidence="4" id="KW-0067">ATP-binding</keyword>
<dbReference type="Pfam" id="PF04851">
    <property type="entry name" value="ResIII"/>
    <property type="match status" value="1"/>
</dbReference>
<dbReference type="Proteomes" id="UP000186074">
    <property type="component" value="Chromosome"/>
</dbReference>
<dbReference type="InterPro" id="IPR001650">
    <property type="entry name" value="Helicase_C-like"/>
</dbReference>
<dbReference type="KEGG" id="alp:LPB137_07150"/>
<keyword evidence="2" id="KW-0378">Hydrolase</keyword>
<evidence type="ECO:0000256" key="3">
    <source>
        <dbReference type="ARBA" id="ARBA00022806"/>
    </source>
</evidence>
<dbReference type="Pfam" id="PF00271">
    <property type="entry name" value="Helicase_C"/>
    <property type="match status" value="1"/>
</dbReference>
<evidence type="ECO:0008006" key="9">
    <source>
        <dbReference type="Google" id="ProtNLM"/>
    </source>
</evidence>
<feature type="domain" description="Helicase ATP-binding" evidence="5">
    <location>
        <begin position="76"/>
        <end position="227"/>
    </location>
</feature>
<sequence>MQLIIGSQVKLIDGTIEKIFPYGEVLSLLSKFKNICTDIKWNVNVPARDKCQIIKNQATINIKNFQARDFQQACIDKFTRTTLTGYIYAPTGSGKTNIAAYLIAKRNIRTLFIVPKYDLVKQTKKRFQDILDIDPSMIGELSSSKKEFGAPILITTWQSLNNEATLQRVKEDKYSQIICDEMHKASASVYYDVVSSIPAMYKHGLTATPYRNNIKNEQKLYDLVGEERASVDIIDLYKNGFLVQPNIRFKNTNYKIDIEQEYLRTLDFNIKLGMLKKNIDKSKKRKEFILNDIKNSLKFERNKFKSNQSVVLVNTLELGQTLKEELSSSYNVLYIDASTKAKQRNEIFSDLTENKITDYVLIGTSKLLGEGTDIPSIKNVFCASPAYPPFEDTARLQQIIGRAMRPFKNKNSANIIIYNDETTGWINKKKNEVLDIVINNVKPIIN</sequence>
<dbReference type="InterPro" id="IPR006935">
    <property type="entry name" value="Helicase/UvrB_N"/>
</dbReference>